<evidence type="ECO:0000256" key="1">
    <source>
        <dbReference type="ARBA" id="ARBA00023002"/>
    </source>
</evidence>
<dbReference type="GO" id="GO:0016491">
    <property type="term" value="F:oxidoreductase activity"/>
    <property type="evidence" value="ECO:0007669"/>
    <property type="project" value="UniProtKB-KW"/>
</dbReference>
<dbReference type="OrthoDB" id="236062at2157"/>
<evidence type="ECO:0000313" key="3">
    <source>
        <dbReference type="Proteomes" id="UP000470772"/>
    </source>
</evidence>
<dbReference type="PANTHER" id="PTHR41534">
    <property type="entry name" value="BLR3401 PROTEIN"/>
    <property type="match status" value="1"/>
</dbReference>
<reference evidence="2 3" key="1">
    <citation type="submission" date="2019-10" db="EMBL/GenBank/DDBJ databases">
        <title>Sequencing and Assembly of Multiple Reported Metal-Biooxidizing Members of the Extremely Thermoacidophilic Archaeal Family Sulfolobaceae.</title>
        <authorList>
            <person name="Counts J.A."/>
            <person name="Kelly R.M."/>
        </authorList>
    </citation>
    <scope>NUCLEOTIDE SEQUENCE [LARGE SCALE GENOMIC DNA]</scope>
    <source>
        <strain evidence="2 3">DSM 6482</strain>
    </source>
</reference>
<comment type="caution">
    <text evidence="2">The sequence shown here is derived from an EMBL/GenBank/DDBJ whole genome shotgun (WGS) entry which is preliminary data.</text>
</comment>
<dbReference type="Proteomes" id="UP000470772">
    <property type="component" value="Unassembled WGS sequence"/>
</dbReference>
<evidence type="ECO:0000313" key="2">
    <source>
        <dbReference type="EMBL" id="MUN29035.1"/>
    </source>
</evidence>
<evidence type="ECO:0008006" key="4">
    <source>
        <dbReference type="Google" id="ProtNLM"/>
    </source>
</evidence>
<proteinExistence type="predicted"/>
<keyword evidence="1" id="KW-0560">Oxidoreductase</keyword>
<dbReference type="SUPFAM" id="SSF54427">
    <property type="entry name" value="NTF2-like"/>
    <property type="match status" value="1"/>
</dbReference>
<gene>
    <name evidence="2" type="ORF">GC250_06210</name>
</gene>
<dbReference type="InterPro" id="IPR000391">
    <property type="entry name" value="Rng_hydr_dOase-bsu"/>
</dbReference>
<dbReference type="PANTHER" id="PTHR41534:SF2">
    <property type="entry name" value="3-PHENYLPROPIONATE_CINNAMIC ACID DIOXYGENASE SUBUNIT BETA"/>
    <property type="match status" value="1"/>
</dbReference>
<organism evidence="2 3">
    <name type="scientific">Sulfuracidifex metallicus DSM 6482 = JCM 9184</name>
    <dbReference type="NCBI Taxonomy" id="523847"/>
    <lineage>
        <taxon>Archaea</taxon>
        <taxon>Thermoproteota</taxon>
        <taxon>Thermoprotei</taxon>
        <taxon>Sulfolobales</taxon>
        <taxon>Sulfolobaceae</taxon>
        <taxon>Sulfuracidifex</taxon>
    </lineage>
</organism>
<dbReference type="Gene3D" id="3.10.450.50">
    <property type="match status" value="1"/>
</dbReference>
<accession>A0A6A9QP25</accession>
<keyword evidence="3" id="KW-1185">Reference proteome</keyword>
<dbReference type="EMBL" id="WGGD01000005">
    <property type="protein sequence ID" value="MUN29035.1"/>
    <property type="molecule type" value="Genomic_DNA"/>
</dbReference>
<dbReference type="RefSeq" id="WP_054839086.1">
    <property type="nucleotide sequence ID" value="NZ_BBBY01000037.1"/>
</dbReference>
<protein>
    <recommendedName>
        <fullName evidence="4">Aromatic-ring-hydroxylating dioxygenase subunit beta</fullName>
    </recommendedName>
</protein>
<dbReference type="AlphaFoldDB" id="A0A6A9QP25"/>
<name>A0A6A9QP25_SULME</name>
<sequence length="165" mass="19346">MIISDGLTEEEKEALIKFLYKEISLLEEGKCEEWISMLTDDVRYYMPVSLVTRNGDVDGSEISILDENKESLTIKCRKMRTSYNWIETPPSRIRFHPSKIFLMKENEEFKVEISMLLFMDRLKNSQIISLVRKDIISIVNGEFKIKSRVLELDCEVPNVVFSRII</sequence>
<dbReference type="Pfam" id="PF00866">
    <property type="entry name" value="Ring_hydroxyl_B"/>
    <property type="match status" value="1"/>
</dbReference>
<dbReference type="GO" id="GO:0019380">
    <property type="term" value="P:3-phenylpropionate catabolic process"/>
    <property type="evidence" value="ECO:0007669"/>
    <property type="project" value="TreeGrafter"/>
</dbReference>
<dbReference type="InterPro" id="IPR032710">
    <property type="entry name" value="NTF2-like_dom_sf"/>
</dbReference>